<dbReference type="GO" id="GO:0008270">
    <property type="term" value="F:zinc ion binding"/>
    <property type="evidence" value="ECO:0007669"/>
    <property type="project" value="InterPro"/>
</dbReference>
<dbReference type="InterPro" id="IPR016193">
    <property type="entry name" value="Cytidine_deaminase-like"/>
</dbReference>
<dbReference type="VEuPathDB" id="FungiDB:TERG_05650"/>
<evidence type="ECO:0000256" key="4">
    <source>
        <dbReference type="ARBA" id="ARBA00022833"/>
    </source>
</evidence>
<organism evidence="6 7">
    <name type="scientific">Trichophyton rubrum</name>
    <name type="common">Athlete's foot fungus</name>
    <name type="synonym">Epidermophyton rubrum</name>
    <dbReference type="NCBI Taxonomy" id="5551"/>
    <lineage>
        <taxon>Eukaryota</taxon>
        <taxon>Fungi</taxon>
        <taxon>Dikarya</taxon>
        <taxon>Ascomycota</taxon>
        <taxon>Pezizomycotina</taxon>
        <taxon>Eurotiomycetes</taxon>
        <taxon>Eurotiomycetidae</taxon>
        <taxon>Onygenales</taxon>
        <taxon>Arthrodermataceae</taxon>
        <taxon>Trichophyton</taxon>
    </lineage>
</organism>
<keyword evidence="4" id="KW-0862">Zinc</keyword>
<accession>A0A178EVZ5</accession>
<dbReference type="PROSITE" id="PS51747">
    <property type="entry name" value="CYT_DCMP_DEAMINASES_2"/>
    <property type="match status" value="1"/>
</dbReference>
<dbReference type="InterPro" id="IPR016192">
    <property type="entry name" value="APOBEC/CMP_deaminase_Zn-bd"/>
</dbReference>
<dbReference type="PANTHER" id="PTHR11644:SF2">
    <property type="entry name" value="CYTIDINE DEAMINASE"/>
    <property type="match status" value="1"/>
</dbReference>
<dbReference type="GO" id="GO:0055086">
    <property type="term" value="P:nucleobase-containing small molecule metabolic process"/>
    <property type="evidence" value="ECO:0007669"/>
    <property type="project" value="UniProtKB-ARBA"/>
</dbReference>
<evidence type="ECO:0000256" key="3">
    <source>
        <dbReference type="ARBA" id="ARBA00022801"/>
    </source>
</evidence>
<dbReference type="InterPro" id="IPR050202">
    <property type="entry name" value="Cyt/Deoxycyt_deaminase"/>
</dbReference>
<keyword evidence="3" id="KW-0378">Hydrolase</keyword>
<comment type="caution">
    <text evidence="6">The sequence shown here is derived from an EMBL/GenBank/DDBJ whole genome shotgun (WGS) entry which is preliminary data.</text>
</comment>
<gene>
    <name evidence="6" type="ORF">A7C99_4744</name>
</gene>
<evidence type="ECO:0000259" key="5">
    <source>
        <dbReference type="PROSITE" id="PS51747"/>
    </source>
</evidence>
<dbReference type="EMBL" id="LHPM01000017">
    <property type="protein sequence ID" value="OAL64089.1"/>
    <property type="molecule type" value="Genomic_DNA"/>
</dbReference>
<dbReference type="GO" id="GO:0072527">
    <property type="term" value="P:pyrimidine-containing compound metabolic process"/>
    <property type="evidence" value="ECO:0007669"/>
    <property type="project" value="UniProtKB-ARBA"/>
</dbReference>
<dbReference type="InterPro" id="IPR002125">
    <property type="entry name" value="CMP_dCMP_dom"/>
</dbReference>
<comment type="similarity">
    <text evidence="1">Belongs to the cytidine and deoxycytidylate deaminase family.</text>
</comment>
<keyword evidence="2" id="KW-0479">Metal-binding</keyword>
<dbReference type="AlphaFoldDB" id="A0A178EVZ5"/>
<dbReference type="PANTHER" id="PTHR11644">
    <property type="entry name" value="CYTIDINE DEAMINASE"/>
    <property type="match status" value="1"/>
</dbReference>
<proteinExistence type="inferred from homology"/>
<evidence type="ECO:0000256" key="2">
    <source>
        <dbReference type="ARBA" id="ARBA00022723"/>
    </source>
</evidence>
<sequence>MMSISLDLDTGQRACRFRRRSPDLGFALPRRGVKSFFFFFDLHQLPFSDPDGYTYKAPLLKYEEPTNSTAMATIYSHLSKAEQNLIEVATKTIEAIPVSEDYSVGSAALAEDGRIFTGINVYHFTGGPCAELVVLGVAAMAGPPKLTHIVAVGNQGRMILSPCGRCRQVLGDLHPDIKAIVRVADGSVRVEKVQDLLPARYVIPDTTVESI</sequence>
<dbReference type="GO" id="GO:0004126">
    <property type="term" value="F:cytidine deaminase activity"/>
    <property type="evidence" value="ECO:0007669"/>
    <property type="project" value="TreeGrafter"/>
</dbReference>
<dbReference type="Proteomes" id="UP000243015">
    <property type="component" value="Unassembled WGS sequence"/>
</dbReference>
<dbReference type="GO" id="GO:0042802">
    <property type="term" value="F:identical protein binding"/>
    <property type="evidence" value="ECO:0007669"/>
    <property type="project" value="UniProtKB-ARBA"/>
</dbReference>
<protein>
    <submittedName>
        <fullName evidence="6">Blasticidin-resistance protein</fullName>
    </submittedName>
</protein>
<feature type="domain" description="CMP/dCMP-type deaminase" evidence="5">
    <location>
        <begin position="73"/>
        <end position="204"/>
    </location>
</feature>
<dbReference type="SUPFAM" id="SSF53927">
    <property type="entry name" value="Cytidine deaminase-like"/>
    <property type="match status" value="1"/>
</dbReference>
<evidence type="ECO:0000313" key="7">
    <source>
        <dbReference type="Proteomes" id="UP000243015"/>
    </source>
</evidence>
<dbReference type="Gene3D" id="3.40.140.10">
    <property type="entry name" value="Cytidine Deaminase, domain 2"/>
    <property type="match status" value="1"/>
</dbReference>
<evidence type="ECO:0000256" key="1">
    <source>
        <dbReference type="ARBA" id="ARBA00006576"/>
    </source>
</evidence>
<name>A0A178EVZ5_TRIRU</name>
<dbReference type="GO" id="GO:0005829">
    <property type="term" value="C:cytosol"/>
    <property type="evidence" value="ECO:0007669"/>
    <property type="project" value="TreeGrafter"/>
</dbReference>
<evidence type="ECO:0000313" key="6">
    <source>
        <dbReference type="EMBL" id="OAL64089.1"/>
    </source>
</evidence>
<dbReference type="Pfam" id="PF00383">
    <property type="entry name" value="dCMP_cyt_deam_1"/>
    <property type="match status" value="1"/>
</dbReference>
<dbReference type="PROSITE" id="PS00903">
    <property type="entry name" value="CYT_DCMP_DEAMINASES_1"/>
    <property type="match status" value="1"/>
</dbReference>
<reference evidence="6 7" key="1">
    <citation type="submission" date="2016-05" db="EMBL/GenBank/DDBJ databases">
        <title>Genome sequencing of Trichophyton rubrum CMCC(F)T1i isolated from hair.</title>
        <authorList>
            <person name="Zhan P."/>
            <person name="Tao Y."/>
            <person name="Liu W."/>
        </authorList>
    </citation>
    <scope>NUCLEOTIDE SEQUENCE [LARGE SCALE GENOMIC DNA]</scope>
    <source>
        <strain evidence="7">CMCC(F)T1i</strain>
    </source>
</reference>
<dbReference type="CDD" id="cd01283">
    <property type="entry name" value="cytidine_deaminase"/>
    <property type="match status" value="1"/>
</dbReference>